<comment type="caution">
    <text evidence="2">The sequence shown here is derived from an EMBL/GenBank/DDBJ whole genome shotgun (WGS) entry which is preliminary data.</text>
</comment>
<dbReference type="AlphaFoldDB" id="A0AAX6FZI0"/>
<evidence type="ECO:0000256" key="1">
    <source>
        <dbReference type="SAM" id="MobiDB-lite"/>
    </source>
</evidence>
<organism evidence="2 3">
    <name type="scientific">Iris pallida</name>
    <name type="common">Sweet iris</name>
    <dbReference type="NCBI Taxonomy" id="29817"/>
    <lineage>
        <taxon>Eukaryota</taxon>
        <taxon>Viridiplantae</taxon>
        <taxon>Streptophyta</taxon>
        <taxon>Embryophyta</taxon>
        <taxon>Tracheophyta</taxon>
        <taxon>Spermatophyta</taxon>
        <taxon>Magnoliopsida</taxon>
        <taxon>Liliopsida</taxon>
        <taxon>Asparagales</taxon>
        <taxon>Iridaceae</taxon>
        <taxon>Iridoideae</taxon>
        <taxon>Irideae</taxon>
        <taxon>Iris</taxon>
    </lineage>
</organism>
<keyword evidence="3" id="KW-1185">Reference proteome</keyword>
<evidence type="ECO:0000313" key="3">
    <source>
        <dbReference type="Proteomes" id="UP001140949"/>
    </source>
</evidence>
<dbReference type="PANTHER" id="PTHR14237">
    <property type="entry name" value="MOLYBDOPTERIN COFACTOR SULFURASE MOSC"/>
    <property type="match status" value="1"/>
</dbReference>
<accession>A0AAX6FZI0</accession>
<protein>
    <submittedName>
        <fullName evidence="2">Molybdenum cofactor sulfurase 3</fullName>
    </submittedName>
</protein>
<reference evidence="2" key="2">
    <citation type="submission" date="2023-04" db="EMBL/GenBank/DDBJ databases">
        <authorList>
            <person name="Bruccoleri R.E."/>
            <person name="Oakeley E.J."/>
            <person name="Faust A.-M."/>
            <person name="Dessus-Babus S."/>
            <person name="Altorfer M."/>
            <person name="Burckhardt D."/>
            <person name="Oertli M."/>
            <person name="Naumann U."/>
            <person name="Petersen F."/>
            <person name="Wong J."/>
        </authorList>
    </citation>
    <scope>NUCLEOTIDE SEQUENCE</scope>
    <source>
        <strain evidence="2">GSM-AAB239-AS_SAM_17_03QT</strain>
        <tissue evidence="2">Leaf</tissue>
    </source>
</reference>
<dbReference type="InterPro" id="IPR015424">
    <property type="entry name" value="PyrdxlP-dep_Trfase"/>
</dbReference>
<dbReference type="Proteomes" id="UP001140949">
    <property type="component" value="Unassembled WGS sequence"/>
</dbReference>
<dbReference type="SUPFAM" id="SSF53383">
    <property type="entry name" value="PLP-dependent transferases"/>
    <property type="match status" value="1"/>
</dbReference>
<gene>
    <name evidence="2" type="ORF">M6B38_130655</name>
</gene>
<dbReference type="EMBL" id="JANAVB010024800">
    <property type="protein sequence ID" value="KAJ6821834.1"/>
    <property type="molecule type" value="Genomic_DNA"/>
</dbReference>
<dbReference type="InterPro" id="IPR015421">
    <property type="entry name" value="PyrdxlP-dep_Trfase_major"/>
</dbReference>
<reference evidence="2" key="1">
    <citation type="journal article" date="2023" name="GigaByte">
        <title>Genome assembly of the bearded iris, Iris pallida Lam.</title>
        <authorList>
            <person name="Bruccoleri R.E."/>
            <person name="Oakeley E.J."/>
            <person name="Faust A.M.E."/>
            <person name="Altorfer M."/>
            <person name="Dessus-Babus S."/>
            <person name="Burckhardt D."/>
            <person name="Oertli M."/>
            <person name="Naumann U."/>
            <person name="Petersen F."/>
            <person name="Wong J."/>
        </authorList>
    </citation>
    <scope>NUCLEOTIDE SEQUENCE</scope>
    <source>
        <strain evidence="2">GSM-AAB239-AS_SAM_17_03QT</strain>
    </source>
</reference>
<proteinExistence type="predicted"/>
<name>A0AAX6FZI0_IRIPA</name>
<evidence type="ECO:0000313" key="2">
    <source>
        <dbReference type="EMBL" id="KAJ6821834.1"/>
    </source>
</evidence>
<dbReference type="PANTHER" id="PTHR14237:SF88">
    <property type="entry name" value="PYRIDOXAL PHOSPHATE (PLP)-DEPENDENT TRANSFERASES SUPERFAMILY PROTEIN"/>
    <property type="match status" value="1"/>
</dbReference>
<feature type="region of interest" description="Disordered" evidence="1">
    <location>
        <begin position="42"/>
        <end position="64"/>
    </location>
</feature>
<sequence>MRSLVDKYFKKNKKKAIESKLEEEKEEAPAAARRMLSLCSRGATTSASTPAGSYKHERPAPKTSTMATRASFARSAKSAIFPNTHFTNHESLPSLADASAAFAAAFPPYGDTQQADRIREDEYAHLEGHACLDYTGLGLFSHAQLHSCSNSSSFFNISYRPTSLASHVQYGADESGVESAMRRRIMGFLNVPEDDYSMVCTANRTAAFRLLAEAYPFRSSRRLLTVYDHESEAVSAMSECAARRGAKPASASFSWPSLRIQSAKLKAALMSGRGRRGLLVFPLQSRVTGTRHPYFWMRMAQENGWHVLLDACALGAKDLDALGLSLIRPDFLICSFFKLVGGDPSGFAGLFIKKSSSAVMEASAASVGIVSLVPARGADIDFSGTASSVEWDSTSSAPVPTPVLLCGDDEQFKRFEHGETSEQHGPVAAEDGKGGEAEEIKCRGLDHADALGLMRISCRLRCLSNWLVIALAKLRHPSSENGHALVRIYGPRVRFDRGPALAFNVFDWKGEKVEPALVQKLADRSGISLGCGLLRNICFPEGYEEPRDAAIIVGQKESACSSSSSAGISVLNASLGFLSNFGDAYRLWSFVAKFLDADFVEKERWRYVALNQKMVEV</sequence>
<feature type="compositionally biased region" description="Polar residues" evidence="1">
    <location>
        <begin position="42"/>
        <end position="51"/>
    </location>
</feature>
<dbReference type="Gene3D" id="3.40.640.10">
    <property type="entry name" value="Type I PLP-dependent aspartate aminotransferase-like (Major domain)"/>
    <property type="match status" value="1"/>
</dbReference>